<proteinExistence type="predicted"/>
<evidence type="ECO:0000313" key="3">
    <source>
        <dbReference type="Proteomes" id="UP000600247"/>
    </source>
</evidence>
<dbReference type="AlphaFoldDB" id="A0A917HQZ7"/>
<dbReference type="Proteomes" id="UP000600247">
    <property type="component" value="Unassembled WGS sequence"/>
</dbReference>
<organism evidence="2 3">
    <name type="scientific">Paenibacillus radicis</name>
    <name type="common">ex Gao et al. 2016</name>
    <dbReference type="NCBI Taxonomy" id="1737354"/>
    <lineage>
        <taxon>Bacteria</taxon>
        <taxon>Bacillati</taxon>
        <taxon>Bacillota</taxon>
        <taxon>Bacilli</taxon>
        <taxon>Bacillales</taxon>
        <taxon>Paenibacillaceae</taxon>
        <taxon>Paenibacillus</taxon>
    </lineage>
</organism>
<dbReference type="GO" id="GO:0006508">
    <property type="term" value="P:proteolysis"/>
    <property type="evidence" value="ECO:0007669"/>
    <property type="project" value="TreeGrafter"/>
</dbReference>
<dbReference type="PANTHER" id="PTHR46130">
    <property type="entry name" value="LAMGL DOMAIN-CONTAINING PROTEIN"/>
    <property type="match status" value="1"/>
</dbReference>
<evidence type="ECO:0008006" key="4">
    <source>
        <dbReference type="Google" id="ProtNLM"/>
    </source>
</evidence>
<keyword evidence="3" id="KW-1185">Reference proteome</keyword>
<dbReference type="SUPFAM" id="SSF49899">
    <property type="entry name" value="Concanavalin A-like lectins/glucanases"/>
    <property type="match status" value="3"/>
</dbReference>
<name>A0A917HQZ7_9BACL</name>
<accession>A0A917HQZ7</accession>
<keyword evidence="1" id="KW-0732">Signal</keyword>
<dbReference type="InterPro" id="IPR043543">
    <property type="entry name" value="PAPPA/PAPPA2"/>
</dbReference>
<feature type="chain" id="PRO_5036874025" description="LamG domain-containing protein" evidence="1">
    <location>
        <begin position="29"/>
        <end position="660"/>
    </location>
</feature>
<dbReference type="RefSeq" id="WP_188892477.1">
    <property type="nucleotide sequence ID" value="NZ_BMHY01000016.1"/>
</dbReference>
<dbReference type="PANTHER" id="PTHR46130:SF3">
    <property type="entry name" value="CHROMOSOME UNDETERMINED SCAFFOLD_33, WHOLE GENOME SHOTGUN SEQUENCE"/>
    <property type="match status" value="1"/>
</dbReference>
<evidence type="ECO:0000313" key="2">
    <source>
        <dbReference type="EMBL" id="GGG86306.1"/>
    </source>
</evidence>
<reference evidence="2 3" key="1">
    <citation type="journal article" date="2014" name="Int. J. Syst. Evol. Microbiol.">
        <title>Complete genome sequence of Corynebacterium casei LMG S-19264T (=DSM 44701T), isolated from a smear-ripened cheese.</title>
        <authorList>
            <consortium name="US DOE Joint Genome Institute (JGI-PGF)"/>
            <person name="Walter F."/>
            <person name="Albersmeier A."/>
            <person name="Kalinowski J."/>
            <person name="Ruckert C."/>
        </authorList>
    </citation>
    <scope>NUCLEOTIDE SEQUENCE [LARGE SCALE GENOMIC DNA]</scope>
    <source>
        <strain evidence="2 3">CGMCC 1.15286</strain>
    </source>
</reference>
<sequence>MKIKLLIKITTITLFVFFSMFTVLPAYAAPEIEKNVIQNDRQTEKNVQSKQNSTTLTLGTKYLYGQSGLLDYIHLPTGNFMKHIYDNNGNLLKKNLVSLVPEHSLPFTGDNVIELSNLAINTQIGNANTVEFWMYWDGTEGVMPFSWKSGYDLFFQYGYFGFNTFNGEVLGVPSSSFVNKWVHVATVFYNGLADAQSCELYIDGIKQRLAIIGTSPTVSSTADTNAFIGGFKSGGSNYYSYKGKISNLRIWNKKQEVSIIQKNMYRNVNKSDPTLVGEWLLTDPPVQSKKIEGNKVTNLSDLNITTSIGGKNTVEFWMYWDGRETAMPFAWSSQYDLYFSGGYFGFNIFNGDVLGIPSASLKNKWVHVAAIFYNGIPDVNNTELYINGKKQTLRAFTTGQSWSVQASSNAHIGGFSYNMESSYMFNGYLADLRIWNRALSSSEISSSMYSILKGNENGLVGEWKLADKPIGSTKFSGEKINELEVLGVNTTIGGKNTVEFWMYWDGTEVVMPFAWSSEHYDLYLVWGHIGFNIFNGDILGASSAQLKNKWVHIAAVFYNGVPDENNVELYINGERQTLKSLQGAAKMEVRTSKKINLGGYKEGNVNLYVFKGSLAQLKIWNRALTSNEIKSRMYQTLPDQTPNLVGQWELRESDYLLVER</sequence>
<protein>
    <recommendedName>
        <fullName evidence="4">LamG domain-containing protein</fullName>
    </recommendedName>
</protein>
<dbReference type="Gene3D" id="2.60.120.200">
    <property type="match status" value="3"/>
</dbReference>
<dbReference type="Pfam" id="PF13385">
    <property type="entry name" value="Laminin_G_3"/>
    <property type="match status" value="3"/>
</dbReference>
<dbReference type="GO" id="GO:0005615">
    <property type="term" value="C:extracellular space"/>
    <property type="evidence" value="ECO:0007669"/>
    <property type="project" value="TreeGrafter"/>
</dbReference>
<dbReference type="GO" id="GO:0004222">
    <property type="term" value="F:metalloendopeptidase activity"/>
    <property type="evidence" value="ECO:0007669"/>
    <property type="project" value="TreeGrafter"/>
</dbReference>
<gene>
    <name evidence="2" type="ORF">GCM10010918_50610</name>
</gene>
<feature type="signal peptide" evidence="1">
    <location>
        <begin position="1"/>
        <end position="28"/>
    </location>
</feature>
<evidence type="ECO:0000256" key="1">
    <source>
        <dbReference type="SAM" id="SignalP"/>
    </source>
</evidence>
<dbReference type="GO" id="GO:0007166">
    <property type="term" value="P:cell surface receptor signaling pathway"/>
    <property type="evidence" value="ECO:0007669"/>
    <property type="project" value="TreeGrafter"/>
</dbReference>
<comment type="caution">
    <text evidence="2">The sequence shown here is derived from an EMBL/GenBank/DDBJ whole genome shotgun (WGS) entry which is preliminary data.</text>
</comment>
<dbReference type="InterPro" id="IPR013320">
    <property type="entry name" value="ConA-like_dom_sf"/>
</dbReference>
<dbReference type="EMBL" id="BMHY01000016">
    <property type="protein sequence ID" value="GGG86306.1"/>
    <property type="molecule type" value="Genomic_DNA"/>
</dbReference>